<proteinExistence type="predicted"/>
<evidence type="ECO:0000313" key="3">
    <source>
        <dbReference type="Proteomes" id="UP000010074"/>
    </source>
</evidence>
<name>K7ZGC4_BDEBC</name>
<dbReference type="HOGENOM" id="CLU_3372294_0_0_7"/>
<feature type="region of interest" description="Disordered" evidence="1">
    <location>
        <begin position="1"/>
        <end position="34"/>
    </location>
</feature>
<dbReference type="KEGG" id="bbat:Bdt_2650"/>
<dbReference type="Proteomes" id="UP000010074">
    <property type="component" value="Chromosome"/>
</dbReference>
<gene>
    <name evidence="2" type="ORF">Bdt_2650</name>
</gene>
<dbReference type="EMBL" id="CP002930">
    <property type="protein sequence ID" value="AFY02332.1"/>
    <property type="molecule type" value="Genomic_DNA"/>
</dbReference>
<sequence>MGFAFAASASAAAAAPALPGRARSSAGGADYIWR</sequence>
<dbReference type="AlphaFoldDB" id="K7ZGC4"/>
<evidence type="ECO:0000256" key="1">
    <source>
        <dbReference type="SAM" id="MobiDB-lite"/>
    </source>
</evidence>
<organism evidence="2 3">
    <name type="scientific">Bdellovibrio bacteriovorus str. Tiberius</name>
    <dbReference type="NCBI Taxonomy" id="1069642"/>
    <lineage>
        <taxon>Bacteria</taxon>
        <taxon>Pseudomonadati</taxon>
        <taxon>Bdellovibrionota</taxon>
        <taxon>Bdellovibrionia</taxon>
        <taxon>Bdellovibrionales</taxon>
        <taxon>Pseudobdellovibrionaceae</taxon>
        <taxon>Bdellovibrio</taxon>
    </lineage>
</organism>
<feature type="compositionally biased region" description="Low complexity" evidence="1">
    <location>
        <begin position="1"/>
        <end position="26"/>
    </location>
</feature>
<reference evidence="2 3" key="1">
    <citation type="journal article" date="2012" name="BMC Genomics">
        <title>Genome analysis of a simultaneously predatory and prey-independent, novel Bdellovibrio bacteriovorus from the River Tiber, supports in silico predictions of both ancient and recent lateral gene transfer from diverse bacteria.</title>
        <authorList>
            <person name="Hobley L."/>
            <person name="Lerner T.R."/>
            <person name="Williams L.E."/>
            <person name="Lambert C."/>
            <person name="Till R."/>
            <person name="Milner D.S."/>
            <person name="Basford S.M."/>
            <person name="Capeness M.J."/>
            <person name="Fenton A.K."/>
            <person name="Atterbury R.J."/>
            <person name="Harris M.A."/>
            <person name="Sockett R.E."/>
        </authorList>
    </citation>
    <scope>NUCLEOTIDE SEQUENCE [LARGE SCALE GENOMIC DNA]</scope>
    <source>
        <strain evidence="2 3">Tiberius</strain>
    </source>
</reference>
<protein>
    <submittedName>
        <fullName evidence="2">Uncharacterized protein</fullName>
    </submittedName>
</protein>
<evidence type="ECO:0000313" key="2">
    <source>
        <dbReference type="EMBL" id="AFY02332.1"/>
    </source>
</evidence>
<accession>K7ZGC4</accession>